<evidence type="ECO:0000313" key="3">
    <source>
        <dbReference type="Proteomes" id="UP000028523"/>
    </source>
</evidence>
<dbReference type="PANTHER" id="PTHR43668:SF2">
    <property type="entry name" value="ALLANTOINASE"/>
    <property type="match status" value="1"/>
</dbReference>
<comment type="caution">
    <text evidence="2">The sequence shown here is derived from an EMBL/GenBank/DDBJ whole genome shotgun (WGS) entry which is preliminary data.</text>
</comment>
<protein>
    <submittedName>
        <fullName evidence="2">Dihydroorotase</fullName>
    </submittedName>
</protein>
<dbReference type="GO" id="GO:0004038">
    <property type="term" value="F:allantoinase activity"/>
    <property type="evidence" value="ECO:0007669"/>
    <property type="project" value="TreeGrafter"/>
</dbReference>
<dbReference type="PANTHER" id="PTHR43668">
    <property type="entry name" value="ALLANTOINASE"/>
    <property type="match status" value="1"/>
</dbReference>
<dbReference type="AlphaFoldDB" id="A0A084U3M5"/>
<dbReference type="SUPFAM" id="SSF51338">
    <property type="entry name" value="Composite domain of metallo-dependent hydrolases"/>
    <property type="match status" value="1"/>
</dbReference>
<dbReference type="EMBL" id="AWQU01000078">
    <property type="protein sequence ID" value="KFB07561.1"/>
    <property type="molecule type" value="Genomic_DNA"/>
</dbReference>
<reference evidence="2 3" key="1">
    <citation type="journal article" date="2014" name="PLoS ONE">
        <title>Reduction of Hydrogen Peroxide Accumulation and Toxicity by a Catalase from Mycoplasma iowae.</title>
        <authorList>
            <person name="Pritchard R.E."/>
            <person name="Prassinos A.J."/>
            <person name="Osborne J.D."/>
            <person name="Raviv Z."/>
            <person name="Balish M.F."/>
        </authorList>
    </citation>
    <scope>NUCLEOTIDE SEQUENCE [LARGE SCALE GENOMIC DNA]</scope>
    <source>
        <strain evidence="2 3">DK-CPA</strain>
    </source>
</reference>
<evidence type="ECO:0000313" key="2">
    <source>
        <dbReference type="EMBL" id="KFB07561.1"/>
    </source>
</evidence>
<name>A0A084U3M5_MALIO</name>
<dbReference type="Proteomes" id="UP000028523">
    <property type="component" value="Unassembled WGS sequence"/>
</dbReference>
<dbReference type="InterPro" id="IPR006680">
    <property type="entry name" value="Amidohydro-rel"/>
</dbReference>
<dbReference type="Pfam" id="PF01979">
    <property type="entry name" value="Amidohydro_1"/>
    <property type="match status" value="1"/>
</dbReference>
<sequence>MICCFWLIFEKNKRKNVRGDIMVKLLKNCMLSNGKKVDILIINETIAKISEEPITDETCDVEIDATFDIKNNLVMPGIIDGFSRIKTGSPYDDADFGSESIACAYGGITTFVDVPVDPITDDYFKVLSQKIATANDTSLVNFAFAISAGDLSKTKELAKAQEYAVGTVINLNSRNFKDRISDSNVLNAMIQSSKMILIHLSGNDIDTFFTICDDKDIKILFYDITNESDLEKILFYKNQGYNIRTATSINYLLFNRDQINSEYKRKTITTDYKLGTMLNNIHLWNAVKENKIDMITSTHLPVTLIEKFETERPGLPNFETLFSILFDNCFYKKIPVTLLEKMLCKNPAKIYGLKNKGEIKEGYDADIIVVNTTKRWWIKNEDIVSRSRWTPFNDHRISGRVMMTFVNGELIYNYINQMMPIRKIRAAKMPTFDNEIFFNESNRFN</sequence>
<dbReference type="SUPFAM" id="SSF51556">
    <property type="entry name" value="Metallo-dependent hydrolases"/>
    <property type="match status" value="1"/>
</dbReference>
<dbReference type="InterPro" id="IPR032466">
    <property type="entry name" value="Metal_Hydrolase"/>
</dbReference>
<organism evidence="2 3">
    <name type="scientific">Malacoplasma iowae DK-CPA</name>
    <dbReference type="NCBI Taxonomy" id="1394179"/>
    <lineage>
        <taxon>Bacteria</taxon>
        <taxon>Bacillati</taxon>
        <taxon>Mycoplasmatota</taxon>
        <taxon>Mycoplasmoidales</taxon>
        <taxon>Mycoplasmoidaceae</taxon>
        <taxon>Malacoplasma</taxon>
    </lineage>
</organism>
<dbReference type="Gene3D" id="3.20.20.140">
    <property type="entry name" value="Metal-dependent hydrolases"/>
    <property type="match status" value="2"/>
</dbReference>
<dbReference type="GO" id="GO:0005737">
    <property type="term" value="C:cytoplasm"/>
    <property type="evidence" value="ECO:0007669"/>
    <property type="project" value="TreeGrafter"/>
</dbReference>
<dbReference type="Gene3D" id="2.30.40.10">
    <property type="entry name" value="Urease, subunit C, domain 1"/>
    <property type="match status" value="2"/>
</dbReference>
<proteinExistence type="predicted"/>
<evidence type="ECO:0000259" key="1">
    <source>
        <dbReference type="Pfam" id="PF01979"/>
    </source>
</evidence>
<feature type="domain" description="Amidohydrolase-related" evidence="1">
    <location>
        <begin position="336"/>
        <end position="410"/>
    </location>
</feature>
<accession>A0A084U3M5</accession>
<dbReference type="GO" id="GO:0006145">
    <property type="term" value="P:purine nucleobase catabolic process"/>
    <property type="evidence" value="ECO:0007669"/>
    <property type="project" value="TreeGrafter"/>
</dbReference>
<dbReference type="InterPro" id="IPR050138">
    <property type="entry name" value="DHOase/Allantoinase_Hydrolase"/>
</dbReference>
<keyword evidence="3" id="KW-1185">Reference proteome</keyword>
<dbReference type="InterPro" id="IPR011059">
    <property type="entry name" value="Metal-dep_hydrolase_composite"/>
</dbReference>
<gene>
    <name evidence="2" type="primary">pyrC</name>
    <name evidence="2" type="ORF">P271_404</name>
</gene>